<dbReference type="GeneID" id="5486262"/>
<name>A7ETK0_SCLS1</name>
<dbReference type="Proteomes" id="UP000001312">
    <property type="component" value="Unassembled WGS sequence"/>
</dbReference>
<dbReference type="EMBL" id="CH476632">
    <property type="protein sequence ID" value="EDN92792.1"/>
    <property type="molecule type" value="Genomic_DNA"/>
</dbReference>
<dbReference type="KEGG" id="ssl:SS1G_08656"/>
<dbReference type="AlphaFoldDB" id="A7ETK0"/>
<organism evidence="1 2">
    <name type="scientific">Sclerotinia sclerotiorum (strain ATCC 18683 / 1980 / Ss-1)</name>
    <name type="common">White mold</name>
    <name type="synonym">Whetzelinia sclerotiorum</name>
    <dbReference type="NCBI Taxonomy" id="665079"/>
    <lineage>
        <taxon>Eukaryota</taxon>
        <taxon>Fungi</taxon>
        <taxon>Dikarya</taxon>
        <taxon>Ascomycota</taxon>
        <taxon>Pezizomycotina</taxon>
        <taxon>Leotiomycetes</taxon>
        <taxon>Helotiales</taxon>
        <taxon>Sclerotiniaceae</taxon>
        <taxon>Sclerotinia</taxon>
    </lineage>
</organism>
<keyword evidence="2" id="KW-1185">Reference proteome</keyword>
<evidence type="ECO:0000313" key="1">
    <source>
        <dbReference type="EMBL" id="EDN92792.1"/>
    </source>
</evidence>
<sequence length="84" mass="9757">MARQKEVEPGKALIRQQPCTEYQQADFNSQIIEEHALSRALLRSRSALLWKALFLTYNLRLTVPSNSLKKVCHKFIPRVRSDMS</sequence>
<accession>A7ETK0</accession>
<evidence type="ECO:0000313" key="2">
    <source>
        <dbReference type="Proteomes" id="UP000001312"/>
    </source>
</evidence>
<protein>
    <submittedName>
        <fullName evidence="1">Uncharacterized protein</fullName>
    </submittedName>
</protein>
<dbReference type="InParanoid" id="A7ETK0"/>
<dbReference type="RefSeq" id="XP_001589893.1">
    <property type="nucleotide sequence ID" value="XM_001589843.1"/>
</dbReference>
<gene>
    <name evidence="1" type="ORF">SS1G_08656</name>
</gene>
<proteinExistence type="predicted"/>
<reference evidence="2" key="1">
    <citation type="journal article" date="2011" name="PLoS Genet.">
        <title>Genomic analysis of the necrotrophic fungal pathogens Sclerotinia sclerotiorum and Botrytis cinerea.</title>
        <authorList>
            <person name="Amselem J."/>
            <person name="Cuomo C.A."/>
            <person name="van Kan J.A."/>
            <person name="Viaud M."/>
            <person name="Benito E.P."/>
            <person name="Couloux A."/>
            <person name="Coutinho P.M."/>
            <person name="de Vries R.P."/>
            <person name="Dyer P.S."/>
            <person name="Fillinger S."/>
            <person name="Fournier E."/>
            <person name="Gout L."/>
            <person name="Hahn M."/>
            <person name="Kohn L."/>
            <person name="Lapalu N."/>
            <person name="Plummer K.M."/>
            <person name="Pradier J.M."/>
            <person name="Quevillon E."/>
            <person name="Sharon A."/>
            <person name="Simon A."/>
            <person name="ten Have A."/>
            <person name="Tudzynski B."/>
            <person name="Tudzynski P."/>
            <person name="Wincker P."/>
            <person name="Andrew M."/>
            <person name="Anthouard V."/>
            <person name="Beever R.E."/>
            <person name="Beffa R."/>
            <person name="Benoit I."/>
            <person name="Bouzid O."/>
            <person name="Brault B."/>
            <person name="Chen Z."/>
            <person name="Choquer M."/>
            <person name="Collemare J."/>
            <person name="Cotton P."/>
            <person name="Danchin E.G."/>
            <person name="Da Silva C."/>
            <person name="Gautier A."/>
            <person name="Giraud C."/>
            <person name="Giraud T."/>
            <person name="Gonzalez C."/>
            <person name="Grossetete S."/>
            <person name="Guldener U."/>
            <person name="Henrissat B."/>
            <person name="Howlett B.J."/>
            <person name="Kodira C."/>
            <person name="Kretschmer M."/>
            <person name="Lappartient A."/>
            <person name="Leroch M."/>
            <person name="Levis C."/>
            <person name="Mauceli E."/>
            <person name="Neuveglise C."/>
            <person name="Oeser B."/>
            <person name="Pearson M."/>
            <person name="Poulain J."/>
            <person name="Poussereau N."/>
            <person name="Quesneville H."/>
            <person name="Rascle C."/>
            <person name="Schumacher J."/>
            <person name="Segurens B."/>
            <person name="Sexton A."/>
            <person name="Silva E."/>
            <person name="Sirven C."/>
            <person name="Soanes D.M."/>
            <person name="Talbot N.J."/>
            <person name="Templeton M."/>
            <person name="Yandava C."/>
            <person name="Yarden O."/>
            <person name="Zeng Q."/>
            <person name="Rollins J.A."/>
            <person name="Lebrun M.H."/>
            <person name="Dickman M."/>
        </authorList>
    </citation>
    <scope>NUCLEOTIDE SEQUENCE [LARGE SCALE GENOMIC DNA]</scope>
    <source>
        <strain evidence="2">ATCC 18683 / 1980 / Ss-1</strain>
    </source>
</reference>